<dbReference type="InterPro" id="IPR051477">
    <property type="entry name" value="Expansin_CellWall"/>
</dbReference>
<keyword evidence="3" id="KW-1133">Transmembrane helix</keyword>
<organism evidence="4 5">
    <name type="scientific">Talaromyces islandicus</name>
    <name type="common">Penicillium islandicum</name>
    <dbReference type="NCBI Taxonomy" id="28573"/>
    <lineage>
        <taxon>Eukaryota</taxon>
        <taxon>Fungi</taxon>
        <taxon>Dikarya</taxon>
        <taxon>Ascomycota</taxon>
        <taxon>Pezizomycotina</taxon>
        <taxon>Eurotiomycetes</taxon>
        <taxon>Eurotiomycetidae</taxon>
        <taxon>Eurotiales</taxon>
        <taxon>Trichocomaceae</taxon>
        <taxon>Talaromyces</taxon>
        <taxon>Talaromyces sect. Islandici</taxon>
    </lineage>
</organism>
<dbReference type="OMA" id="WAWLESS"/>
<dbReference type="InterPro" id="IPR036908">
    <property type="entry name" value="RlpA-like_sf"/>
</dbReference>
<dbReference type="Proteomes" id="UP000054383">
    <property type="component" value="Unassembled WGS sequence"/>
</dbReference>
<feature type="region of interest" description="Disordered" evidence="2">
    <location>
        <begin position="1"/>
        <end position="58"/>
    </location>
</feature>
<dbReference type="PANTHER" id="PTHR31836:SF27">
    <property type="entry name" value="RLPA-LIKE PROTEIN DOUBLE-PSI BETA-BARREL DOMAIN-CONTAINING PROTEIN"/>
    <property type="match status" value="1"/>
</dbReference>
<dbReference type="Gene3D" id="2.40.40.10">
    <property type="entry name" value="RlpA-like domain"/>
    <property type="match status" value="1"/>
</dbReference>
<keyword evidence="3" id="KW-0472">Membrane</keyword>
<protein>
    <recommendedName>
        <fullName evidence="6">RlpA-like protein double-psi beta-barrel domain-containing protein</fullName>
    </recommendedName>
</protein>
<evidence type="ECO:0000256" key="3">
    <source>
        <dbReference type="SAM" id="Phobius"/>
    </source>
</evidence>
<accession>A0A0U1M6L1</accession>
<reference evidence="4 5" key="1">
    <citation type="submission" date="2015-04" db="EMBL/GenBank/DDBJ databases">
        <authorList>
            <person name="Syromyatnikov M.Y."/>
            <person name="Popov V.N."/>
        </authorList>
    </citation>
    <scope>NUCLEOTIDE SEQUENCE [LARGE SCALE GENOMIC DNA]</scope>
    <source>
        <strain evidence="4">WF-38-12</strain>
    </source>
</reference>
<dbReference type="SUPFAM" id="SSF50685">
    <property type="entry name" value="Barwin-like endoglucanases"/>
    <property type="match status" value="1"/>
</dbReference>
<keyword evidence="1" id="KW-0732">Signal</keyword>
<sequence>MADAPGLSATGDVLASPNTNIPKRKPVPAAPSQAPLAPDKPISPPTTPIDKETHQDSKEPAVEYSIVNSGSQKPASKFAIPLSLAALDKLRLGPLEKHLPHDARRRRYIIAGAIAGIIAILALIIGLAAGLTAGKSKTQNLPLPTSNGGPYTGDMTYYAPALGACGVTSSDSDSICAVSHIIFDAAQTGSDPNANPLCGLKIRLRRDPDESKSVDVTVVDRCVGCKATDIDTTTSVFAKLADIDQGRVTIDWAWLESEPVNVTAS</sequence>
<name>A0A0U1M6L1_TALIS</name>
<gene>
    <name evidence="4" type="ORF">PISL3812_08215</name>
</gene>
<feature type="compositionally biased region" description="Basic and acidic residues" evidence="2">
    <location>
        <begin position="49"/>
        <end position="58"/>
    </location>
</feature>
<evidence type="ECO:0000313" key="5">
    <source>
        <dbReference type="Proteomes" id="UP000054383"/>
    </source>
</evidence>
<dbReference type="PANTHER" id="PTHR31836">
    <property type="match status" value="1"/>
</dbReference>
<dbReference type="CDD" id="cd22191">
    <property type="entry name" value="DPBB_RlpA_EXP_N-like"/>
    <property type="match status" value="1"/>
</dbReference>
<evidence type="ECO:0000313" key="4">
    <source>
        <dbReference type="EMBL" id="CRG91167.1"/>
    </source>
</evidence>
<keyword evidence="3" id="KW-0812">Transmembrane</keyword>
<dbReference type="AlphaFoldDB" id="A0A0U1M6L1"/>
<keyword evidence="5" id="KW-1185">Reference proteome</keyword>
<dbReference type="OrthoDB" id="623670at2759"/>
<feature type="transmembrane region" description="Helical" evidence="3">
    <location>
        <begin position="108"/>
        <end position="131"/>
    </location>
</feature>
<evidence type="ECO:0008006" key="6">
    <source>
        <dbReference type="Google" id="ProtNLM"/>
    </source>
</evidence>
<proteinExistence type="predicted"/>
<dbReference type="STRING" id="28573.A0A0U1M6L1"/>
<evidence type="ECO:0000256" key="2">
    <source>
        <dbReference type="SAM" id="MobiDB-lite"/>
    </source>
</evidence>
<evidence type="ECO:0000256" key="1">
    <source>
        <dbReference type="ARBA" id="ARBA00022729"/>
    </source>
</evidence>
<dbReference type="EMBL" id="CVMT01000009">
    <property type="protein sequence ID" value="CRG91167.1"/>
    <property type="molecule type" value="Genomic_DNA"/>
</dbReference>